<dbReference type="InterPro" id="IPR009836">
    <property type="entry name" value="GRDP-like"/>
</dbReference>
<name>A0AAD5KLY5_9FUNG</name>
<proteinExistence type="predicted"/>
<reference evidence="2" key="2">
    <citation type="submission" date="2023-02" db="EMBL/GenBank/DDBJ databases">
        <authorList>
            <consortium name="DOE Joint Genome Institute"/>
            <person name="Mondo S.J."/>
            <person name="Chang Y."/>
            <person name="Wang Y."/>
            <person name="Ahrendt S."/>
            <person name="Andreopoulos W."/>
            <person name="Barry K."/>
            <person name="Beard J."/>
            <person name="Benny G.L."/>
            <person name="Blankenship S."/>
            <person name="Bonito G."/>
            <person name="Cuomo C."/>
            <person name="Desiro A."/>
            <person name="Gervers K.A."/>
            <person name="Hundley H."/>
            <person name="Kuo A."/>
            <person name="LaButti K."/>
            <person name="Lang B.F."/>
            <person name="Lipzen A."/>
            <person name="O'Donnell K."/>
            <person name="Pangilinan J."/>
            <person name="Reynolds N."/>
            <person name="Sandor L."/>
            <person name="Smith M.W."/>
            <person name="Tsang A."/>
            <person name="Grigoriev I.V."/>
            <person name="Stajich J.E."/>
            <person name="Spatafora J.W."/>
        </authorList>
    </citation>
    <scope>NUCLEOTIDE SEQUENCE</scope>
    <source>
        <strain evidence="2">RSA 2281</strain>
    </source>
</reference>
<evidence type="ECO:0000256" key="1">
    <source>
        <dbReference type="SAM" id="MobiDB-lite"/>
    </source>
</evidence>
<dbReference type="PANTHER" id="PTHR34365">
    <property type="entry name" value="ENOLASE (DUF1399)"/>
    <property type="match status" value="1"/>
</dbReference>
<feature type="region of interest" description="Disordered" evidence="1">
    <location>
        <begin position="355"/>
        <end position="376"/>
    </location>
</feature>
<keyword evidence="3" id="KW-1185">Reference proteome</keyword>
<reference evidence="2" key="1">
    <citation type="journal article" date="2022" name="IScience">
        <title>Evolution of zygomycete secretomes and the origins of terrestrial fungal ecologies.</title>
        <authorList>
            <person name="Chang Y."/>
            <person name="Wang Y."/>
            <person name="Mondo S."/>
            <person name="Ahrendt S."/>
            <person name="Andreopoulos W."/>
            <person name="Barry K."/>
            <person name="Beard J."/>
            <person name="Benny G.L."/>
            <person name="Blankenship S."/>
            <person name="Bonito G."/>
            <person name="Cuomo C."/>
            <person name="Desiro A."/>
            <person name="Gervers K.A."/>
            <person name="Hundley H."/>
            <person name="Kuo A."/>
            <person name="LaButti K."/>
            <person name="Lang B.F."/>
            <person name="Lipzen A."/>
            <person name="O'Donnell K."/>
            <person name="Pangilinan J."/>
            <person name="Reynolds N."/>
            <person name="Sandor L."/>
            <person name="Smith M.E."/>
            <person name="Tsang A."/>
            <person name="Grigoriev I.V."/>
            <person name="Stajich J.E."/>
            <person name="Spatafora J.W."/>
        </authorList>
    </citation>
    <scope>NUCLEOTIDE SEQUENCE</scope>
    <source>
        <strain evidence="2">RSA 2281</strain>
    </source>
</reference>
<comment type="caution">
    <text evidence="2">The sequence shown here is derived from an EMBL/GenBank/DDBJ whole genome shotgun (WGS) entry which is preliminary data.</text>
</comment>
<dbReference type="Proteomes" id="UP001209540">
    <property type="component" value="Unassembled WGS sequence"/>
</dbReference>
<evidence type="ECO:0000313" key="3">
    <source>
        <dbReference type="Proteomes" id="UP001209540"/>
    </source>
</evidence>
<evidence type="ECO:0000313" key="2">
    <source>
        <dbReference type="EMBL" id="KAI9274816.1"/>
    </source>
</evidence>
<dbReference type="PANTHER" id="PTHR34365:SF7">
    <property type="entry name" value="GLYCINE-RICH DOMAIN-CONTAINING PROTEIN 1"/>
    <property type="match status" value="1"/>
</dbReference>
<dbReference type="Pfam" id="PF07173">
    <property type="entry name" value="GRDP-like"/>
    <property type="match status" value="1"/>
</dbReference>
<organism evidence="2 3">
    <name type="scientific">Phascolomyces articulosus</name>
    <dbReference type="NCBI Taxonomy" id="60185"/>
    <lineage>
        <taxon>Eukaryota</taxon>
        <taxon>Fungi</taxon>
        <taxon>Fungi incertae sedis</taxon>
        <taxon>Mucoromycota</taxon>
        <taxon>Mucoromycotina</taxon>
        <taxon>Mucoromycetes</taxon>
        <taxon>Mucorales</taxon>
        <taxon>Lichtheimiaceae</taxon>
        <taxon>Phascolomyces</taxon>
    </lineage>
</organism>
<protein>
    <submittedName>
        <fullName evidence="2">Uncharacterized protein</fullName>
    </submittedName>
</protein>
<accession>A0AAD5KLY5</accession>
<gene>
    <name evidence="2" type="ORF">BDA99DRAFT_249504</name>
</gene>
<sequence length="467" mass="53492">MYDTEEGEINDRRALYIRCASCNSKIYFANWIDYASFRTDPTVVLKCPGFKCERPDNTIDSLVIANLITALPHRVKGTMLEENGEEKKIGVRMDEQRCREQIQKKIQKSSNVFKGSRNWDALLATIKSTSENQTNNVNGNKVNCFPSTAEQNNSYTTEFSNIIQSTYKNNPTGLSLDLIQAMWNQREFVRTMITKVSPTWKDPLESNIPRAIKDYHDFLLLLKVQKDSEDQNKILPTWNIDLIWHLHMLHPSKYHKMTLSELGRTPNHNMSITSSQVEESLMITKNAWEHLPSSLTRRIDLNKIKGFAHQRVSSKAANENRTFLQLRNKFVNGNMKKRISFTSLEDISYHDLPISSNTIHSPPQQKQQQNGSVKQNGGEYVEVVPSKPMPFLPVVLIADTMNKSNLILSNKTSTNREQILASILHTGYGCIGSVLDDIMNRETPIISKRLGIMFINLEYINLYGNYI</sequence>
<dbReference type="AlphaFoldDB" id="A0AAD5KLY5"/>
<dbReference type="EMBL" id="JAIXMP010000004">
    <property type="protein sequence ID" value="KAI9274816.1"/>
    <property type="molecule type" value="Genomic_DNA"/>
</dbReference>
<feature type="compositionally biased region" description="Low complexity" evidence="1">
    <location>
        <begin position="361"/>
        <end position="376"/>
    </location>
</feature>